<comment type="caution">
    <text evidence="3">The sequence shown here is derived from an EMBL/GenBank/DDBJ whole genome shotgun (WGS) entry which is preliminary data.</text>
</comment>
<accession>A0A1Y3U771</accession>
<protein>
    <submittedName>
        <fullName evidence="3">Nucleoside-diphosphate sugar epimerase</fullName>
    </submittedName>
</protein>
<organism evidence="3 4">
    <name type="scientific">Enorma massiliensis</name>
    <dbReference type="NCBI Taxonomy" id="1472761"/>
    <lineage>
        <taxon>Bacteria</taxon>
        <taxon>Bacillati</taxon>
        <taxon>Actinomycetota</taxon>
        <taxon>Coriobacteriia</taxon>
        <taxon>Coriobacteriales</taxon>
        <taxon>Coriobacteriaceae</taxon>
        <taxon>Enorma</taxon>
    </lineage>
</organism>
<feature type="domain" description="NAD-dependent epimerase/dehydratase" evidence="2">
    <location>
        <begin position="2"/>
        <end position="250"/>
    </location>
</feature>
<dbReference type="SUPFAM" id="SSF51735">
    <property type="entry name" value="NAD(P)-binding Rossmann-fold domains"/>
    <property type="match status" value="1"/>
</dbReference>
<evidence type="ECO:0000313" key="4">
    <source>
        <dbReference type="Proteomes" id="UP000196560"/>
    </source>
</evidence>
<gene>
    <name evidence="3" type="ORF">B5G21_01440</name>
</gene>
<dbReference type="EMBL" id="NFHO01000001">
    <property type="protein sequence ID" value="OUN44622.1"/>
    <property type="molecule type" value="Genomic_DNA"/>
</dbReference>
<evidence type="ECO:0000259" key="2">
    <source>
        <dbReference type="Pfam" id="PF01370"/>
    </source>
</evidence>
<sequence>MIVVIGATSFIGMYTVEELVKNNYEVVATGRNLKLKPSLEKLGASFIQLDVTKPEDFAQLPSSDVEGVILLAGLLPANATADLNNEENAAEYFEVNTIGTVNVLEYCRKNGIKKIISTTTYGDVSGAWRSGYAISEDEPRNFKFTGDHAVYTISKNAANDVIEYYTQQHGLQGAVFRFPPVYGVGPHGTILVDGKPYKSGIQTFIEKAEKGEDIEIWGDPHISRDIIYVKDVARAFRLALMSDKTHGLYNMTSGVPLELEDQVKAVIKVFGGANGSHIVYRPDKQNNTPSYLFDMSKAKRDFGFVPEYTDYEQMMRDYKSELESGRWSDLENNSSAKWSVGDEA</sequence>
<comment type="similarity">
    <text evidence="1">Belongs to the NAD(P)-dependent epimerase/dehydratase family.</text>
</comment>
<dbReference type="InterPro" id="IPR036291">
    <property type="entry name" value="NAD(P)-bd_dom_sf"/>
</dbReference>
<dbReference type="PANTHER" id="PTHR43000">
    <property type="entry name" value="DTDP-D-GLUCOSE 4,6-DEHYDRATASE-RELATED"/>
    <property type="match status" value="1"/>
</dbReference>
<proteinExistence type="inferred from homology"/>
<dbReference type="Gene3D" id="3.40.50.720">
    <property type="entry name" value="NAD(P)-binding Rossmann-like Domain"/>
    <property type="match status" value="1"/>
</dbReference>
<dbReference type="RefSeq" id="WP_087185717.1">
    <property type="nucleotide sequence ID" value="NZ_NFHO01000001.1"/>
</dbReference>
<evidence type="ECO:0000313" key="3">
    <source>
        <dbReference type="EMBL" id="OUN44622.1"/>
    </source>
</evidence>
<dbReference type="AlphaFoldDB" id="A0A1Y3U771"/>
<name>A0A1Y3U771_9ACTN</name>
<dbReference type="Pfam" id="PF01370">
    <property type="entry name" value="Epimerase"/>
    <property type="match status" value="1"/>
</dbReference>
<dbReference type="Proteomes" id="UP000196560">
    <property type="component" value="Unassembled WGS sequence"/>
</dbReference>
<dbReference type="InterPro" id="IPR001509">
    <property type="entry name" value="Epimerase_deHydtase"/>
</dbReference>
<evidence type="ECO:0000256" key="1">
    <source>
        <dbReference type="ARBA" id="ARBA00007637"/>
    </source>
</evidence>
<keyword evidence="4" id="KW-1185">Reference proteome</keyword>
<reference evidence="4" key="1">
    <citation type="submission" date="2017-04" db="EMBL/GenBank/DDBJ databases">
        <title>Function of individual gut microbiota members based on whole genome sequencing of pure cultures obtained from chicken caecum.</title>
        <authorList>
            <person name="Medvecky M."/>
            <person name="Cejkova D."/>
            <person name="Polansky O."/>
            <person name="Karasova D."/>
            <person name="Kubasova T."/>
            <person name="Cizek A."/>
            <person name="Rychlik I."/>
        </authorList>
    </citation>
    <scope>NUCLEOTIDE SEQUENCE [LARGE SCALE GENOMIC DNA]</scope>
    <source>
        <strain evidence="4">An70</strain>
    </source>
</reference>